<dbReference type="RefSeq" id="WP_066654885.1">
    <property type="nucleotide sequence ID" value="NZ_CBCSCL010000016.1"/>
</dbReference>
<dbReference type="STRING" id="463014.BAU07_05675"/>
<accession>A0A193GA14</accession>
<name>A0A193GA14_9BORD</name>
<reference evidence="1 2" key="1">
    <citation type="submission" date="2016-06" db="EMBL/GenBank/DDBJ databases">
        <title>Complete genome sequences of Bordetella bronchialis and Bordetella flabilis.</title>
        <authorList>
            <person name="LiPuma J.J."/>
            <person name="Spilker T."/>
        </authorList>
    </citation>
    <scope>NUCLEOTIDE SEQUENCE [LARGE SCALE GENOMIC DNA]</scope>
    <source>
        <strain evidence="1 2">AU10664</strain>
    </source>
</reference>
<dbReference type="OrthoDB" id="9763676at2"/>
<evidence type="ECO:0000313" key="2">
    <source>
        <dbReference type="Proteomes" id="UP000091926"/>
    </source>
</evidence>
<dbReference type="KEGG" id="bfz:BAU07_05675"/>
<dbReference type="Proteomes" id="UP000091926">
    <property type="component" value="Chromosome"/>
</dbReference>
<protein>
    <submittedName>
        <fullName evidence="1">Type VI secretion system protein ImpG</fullName>
    </submittedName>
</protein>
<dbReference type="PANTHER" id="PTHR35370:SF1">
    <property type="entry name" value="TYPE VI SECRETION SYSTEM COMPONENT TSSF1"/>
    <property type="match status" value="1"/>
</dbReference>
<evidence type="ECO:0000313" key="1">
    <source>
        <dbReference type="EMBL" id="ANN76675.1"/>
    </source>
</evidence>
<dbReference type="InterPro" id="IPR010272">
    <property type="entry name" value="T6SS_TssF"/>
</dbReference>
<sequence>MNGDLLRYYNEELQYLREMGGEFAAAYPKIAGRLGLESFECADPYVERLLEGFSFLTARTRMKVDAEFPRFTRHLAEMVYPNYLAPTPSMIVAEFQPDWGHPGLAKGYSAPRHSVLKSNLDRNGTTRCEYRTARAMTLWPLRLTGAEYRPYMGNIGGVVPDTPRRPQAMLRLRFELHGSTPAASLDLDRLPLFLRGADALPVLLYEHLVGHVLGGCATSAGQATAWRGALDPACVAAMGFTDEEALLPPSRQAFRGYRLLQEYFAFPERFLFVELRGLRDALRRCDQARFEVILLLDAYESRLEQSVDASHFRLNCVPAINLFPMRADRVPLDPGKFEYQVVPDRSRPIDFEVYSVDTVRDYASSNAEPRVFEPFLRARDPQAESITGGAFFQQRRDTRRQTERELRHGARSRYLGSDVFIALVDVQSAPFSADLQQLGVDVLCTNRDLPLSMPVGVGATDFSWDGELPVRSIRCVAGPSEPRPGMQDGVAAWRLLNHLALNYRSLLEDRPEAGASAVRELLDLYCHESDAVGKRQIAGVVGLSSRAVTRRLPLPGPICFGRGLEVTLTLDEAAFQGGGAFLLGAVLQAFFSGYVSVNHFTETVVRSLARGEIMRWPSGEGLCHTL</sequence>
<dbReference type="Pfam" id="PF05947">
    <property type="entry name" value="T6SS_TssF"/>
    <property type="match status" value="1"/>
</dbReference>
<dbReference type="EMBL" id="CP016172">
    <property type="protein sequence ID" value="ANN76675.1"/>
    <property type="molecule type" value="Genomic_DNA"/>
</dbReference>
<dbReference type="PIRSF" id="PIRSF028304">
    <property type="entry name" value="UCP028304"/>
    <property type="match status" value="1"/>
</dbReference>
<dbReference type="PANTHER" id="PTHR35370">
    <property type="entry name" value="CYTOPLASMIC PROTEIN-RELATED-RELATED"/>
    <property type="match status" value="1"/>
</dbReference>
<keyword evidence="2" id="KW-1185">Reference proteome</keyword>
<dbReference type="NCBIfam" id="TIGR03359">
    <property type="entry name" value="VI_chp_6"/>
    <property type="match status" value="1"/>
</dbReference>
<organism evidence="1 2">
    <name type="scientific">Bordetella flabilis</name>
    <dbReference type="NCBI Taxonomy" id="463014"/>
    <lineage>
        <taxon>Bacteria</taxon>
        <taxon>Pseudomonadati</taxon>
        <taxon>Pseudomonadota</taxon>
        <taxon>Betaproteobacteria</taxon>
        <taxon>Burkholderiales</taxon>
        <taxon>Alcaligenaceae</taxon>
        <taxon>Bordetella</taxon>
    </lineage>
</organism>
<gene>
    <name evidence="1" type="ORF">BAU07_05675</name>
</gene>
<proteinExistence type="predicted"/>
<dbReference type="AlphaFoldDB" id="A0A193GA14"/>